<accession>A0A075HEQ5</accession>
<evidence type="ECO:0000256" key="1">
    <source>
        <dbReference type="ARBA" id="ARBA00022801"/>
    </source>
</evidence>
<feature type="domain" description="Metallo-beta-lactamase" evidence="2">
    <location>
        <begin position="30"/>
        <end position="242"/>
    </location>
</feature>
<dbReference type="InterPro" id="IPR050698">
    <property type="entry name" value="MBL"/>
</dbReference>
<sequence>MIYLFKKTLRCRLRILSVKIKVLGAAGEVGRSGFLVNCDGTNLLLDYGVMFAGKRTDPPIYPLHVKSKDVDATIITHAHLDHSGCVPSLFNGGNTSVYCTPPTLDLSMLLIEDMLKIEKNKHSFHNGHVNSMLRNSKEIGFKEPVKVGNATFELRSSGHVIGGSTVLVEADNKRLFYTGDINPKGSRMLPKADLDIGDIDILITESTYSQTDQMPREESENGLIEFANEVMDRKGILFVPSFSVERSQEIACVLKNVNFKYPVVMDGMALKVNDIMLRYPEYLKDMKIFADVIDDAFLIRDRGDRERAISEPCVVISPAGMLVGGNAVYYMQNLASDDKNGIAIVSYQAEGTPGKKLLETGKISFRGKEMKVKAPLKQFEFSGHGDRTSLFDMIKNIKGDPKVLAVHGDENSCTKFAEEIQEKFGLDAYAPKLGEEIAV</sequence>
<dbReference type="GO" id="GO:0004521">
    <property type="term" value="F:RNA endonuclease activity"/>
    <property type="evidence" value="ECO:0007669"/>
    <property type="project" value="TreeGrafter"/>
</dbReference>
<proteinExistence type="predicted"/>
<dbReference type="InterPro" id="IPR022712">
    <property type="entry name" value="Beta_Casp"/>
</dbReference>
<dbReference type="EMBL" id="KF900980">
    <property type="protein sequence ID" value="AIF13680.1"/>
    <property type="molecule type" value="Genomic_DNA"/>
</dbReference>
<name>A0A075HEQ5_9ARCH</name>
<dbReference type="Pfam" id="PF10996">
    <property type="entry name" value="Beta-Casp"/>
    <property type="match status" value="1"/>
</dbReference>
<dbReference type="InterPro" id="IPR036866">
    <property type="entry name" value="RibonucZ/Hydroxyglut_hydro"/>
</dbReference>
<dbReference type="AlphaFoldDB" id="A0A075HEQ5"/>
<dbReference type="PANTHER" id="PTHR11203">
    <property type="entry name" value="CLEAVAGE AND POLYADENYLATION SPECIFICITY FACTOR FAMILY MEMBER"/>
    <property type="match status" value="1"/>
</dbReference>
<dbReference type="SMART" id="SM00849">
    <property type="entry name" value="Lactamase_B"/>
    <property type="match status" value="1"/>
</dbReference>
<evidence type="ECO:0000313" key="4">
    <source>
        <dbReference type="EMBL" id="AIF13680.1"/>
    </source>
</evidence>
<evidence type="ECO:0000259" key="3">
    <source>
        <dbReference type="SMART" id="SM01027"/>
    </source>
</evidence>
<dbReference type="Pfam" id="PF07521">
    <property type="entry name" value="RMMBL"/>
    <property type="match status" value="1"/>
</dbReference>
<dbReference type="Gene3D" id="3.60.15.10">
    <property type="entry name" value="Ribonuclease Z/Hydroxyacylglutathione hydrolase-like"/>
    <property type="match status" value="1"/>
</dbReference>
<dbReference type="SUPFAM" id="SSF56281">
    <property type="entry name" value="Metallo-hydrolase/oxidoreductase"/>
    <property type="match status" value="1"/>
</dbReference>
<dbReference type="CDD" id="cd16295">
    <property type="entry name" value="TTHA0252-CPSF-like_MBL-fold"/>
    <property type="match status" value="1"/>
</dbReference>
<reference evidence="4" key="1">
    <citation type="journal article" date="2014" name="Genome Biol. Evol.">
        <title>Pangenome evidence for extensive interdomain horizontal transfer affecting lineage core and shell genes in uncultured planktonic thaumarchaeota and euryarchaeota.</title>
        <authorList>
            <person name="Deschamps P."/>
            <person name="Zivanovic Y."/>
            <person name="Moreira D."/>
            <person name="Rodriguez-Valera F."/>
            <person name="Lopez-Garcia P."/>
        </authorList>
    </citation>
    <scope>NUCLEOTIDE SEQUENCE</scope>
</reference>
<dbReference type="InterPro" id="IPR011108">
    <property type="entry name" value="RMMBL"/>
</dbReference>
<dbReference type="Pfam" id="PF16661">
    <property type="entry name" value="Lactamase_B_6"/>
    <property type="match status" value="1"/>
</dbReference>
<organism evidence="4">
    <name type="scientific">uncultured marine thaumarchaeote KM3_63_D09</name>
    <dbReference type="NCBI Taxonomy" id="1456219"/>
    <lineage>
        <taxon>Archaea</taxon>
        <taxon>Nitrososphaerota</taxon>
        <taxon>environmental samples</taxon>
    </lineage>
</organism>
<dbReference type="PANTHER" id="PTHR11203:SF52">
    <property type="entry name" value="MRNA 3-END PROCESSING FACTOR"/>
    <property type="match status" value="1"/>
</dbReference>
<feature type="domain" description="Beta-Casp" evidence="3">
    <location>
        <begin position="247"/>
        <end position="357"/>
    </location>
</feature>
<dbReference type="Gene3D" id="3.40.50.10890">
    <property type="match status" value="1"/>
</dbReference>
<dbReference type="InterPro" id="IPR001279">
    <property type="entry name" value="Metallo-B-lactamas"/>
</dbReference>
<dbReference type="SMART" id="SM01027">
    <property type="entry name" value="Beta-Casp"/>
    <property type="match status" value="1"/>
</dbReference>
<dbReference type="GO" id="GO:0016787">
    <property type="term" value="F:hydrolase activity"/>
    <property type="evidence" value="ECO:0007669"/>
    <property type="project" value="UniProtKB-KW"/>
</dbReference>
<keyword evidence="1" id="KW-0378">Hydrolase</keyword>
<evidence type="ECO:0000259" key="2">
    <source>
        <dbReference type="SMART" id="SM00849"/>
    </source>
</evidence>
<protein>
    <submittedName>
        <fullName evidence="4">Beta-lactamase domain-containing protein</fullName>
    </submittedName>
</protein>